<dbReference type="Proteomes" id="UP001652700">
    <property type="component" value="Unplaced"/>
</dbReference>
<evidence type="ECO:0000313" key="3">
    <source>
        <dbReference type="Proteomes" id="UP001652700"/>
    </source>
</evidence>
<feature type="compositionally biased region" description="Basic and acidic residues" evidence="1">
    <location>
        <begin position="136"/>
        <end position="193"/>
    </location>
</feature>
<evidence type="ECO:0008006" key="4">
    <source>
        <dbReference type="Google" id="ProtNLM"/>
    </source>
</evidence>
<name>A0ABM5KI04_DIAVI</name>
<feature type="compositionally biased region" description="Polar residues" evidence="1">
    <location>
        <begin position="572"/>
        <end position="597"/>
    </location>
</feature>
<feature type="compositionally biased region" description="Basic and acidic residues" evidence="1">
    <location>
        <begin position="542"/>
        <end position="551"/>
    </location>
</feature>
<feature type="compositionally biased region" description="Basic and acidic residues" evidence="1">
    <location>
        <begin position="598"/>
        <end position="614"/>
    </location>
</feature>
<feature type="region of interest" description="Disordered" evidence="1">
    <location>
        <begin position="136"/>
        <end position="308"/>
    </location>
</feature>
<feature type="region of interest" description="Disordered" evidence="1">
    <location>
        <begin position="525"/>
        <end position="620"/>
    </location>
</feature>
<feature type="compositionally biased region" description="Low complexity" evidence="1">
    <location>
        <begin position="432"/>
        <end position="444"/>
    </location>
</feature>
<feature type="compositionally biased region" description="Basic and acidic residues" evidence="1">
    <location>
        <begin position="560"/>
        <end position="569"/>
    </location>
</feature>
<organism evidence="2 3">
    <name type="scientific">Diabrotica virgifera virgifera</name>
    <name type="common">western corn rootworm</name>
    <dbReference type="NCBI Taxonomy" id="50390"/>
    <lineage>
        <taxon>Eukaryota</taxon>
        <taxon>Metazoa</taxon>
        <taxon>Ecdysozoa</taxon>
        <taxon>Arthropoda</taxon>
        <taxon>Hexapoda</taxon>
        <taxon>Insecta</taxon>
        <taxon>Pterygota</taxon>
        <taxon>Neoptera</taxon>
        <taxon>Endopterygota</taxon>
        <taxon>Coleoptera</taxon>
        <taxon>Polyphaga</taxon>
        <taxon>Cucujiformia</taxon>
        <taxon>Chrysomeloidea</taxon>
        <taxon>Chrysomelidae</taxon>
        <taxon>Galerucinae</taxon>
        <taxon>Diabroticina</taxon>
        <taxon>Diabroticites</taxon>
        <taxon>Diabrotica</taxon>
    </lineage>
</organism>
<dbReference type="RefSeq" id="XP_050509846.1">
    <property type="nucleotide sequence ID" value="XM_050653889.1"/>
</dbReference>
<accession>A0ABM5KI04</accession>
<sequence>MLPLKKLICSKSVWILFICLTSTTFGFLENLSRNDISRRNVRGSRSSVESVVEEMPFRKDTRRQVNEKDRLYENLYDRRSFRTGTDRFRNRNIDIRLDRRNQNWNDERRALNDRVFLTPVPDITIPIRGVPNERRSRDVRLNREQRVRSPDNRSERLFRDDRRSRDTRENEVQRERREETFTDNRMRNIRETQPRSLNIRAERMVRETLSRENRQQDQHIRQLRTRNNRQRELRTNDDSRLQNRDQRVERNIRTNQERINERRQLQERREESQDERRQLQERREEPQVRNHREQSRERMLKSRNEYLSPSRYEQNLRNSERRIDNRERNVEIRERRQENQERIREETFRYNRDNTLEKNRQIRSLNGRQERRTAFEATMDARESRNLSTRRFRDTQERNIERRMANSYRDSNERSLERRDVRSVRSSRIRNNRSNGLDANMNEIRQNRERNINIRSEDRSDLYREREERNQRERQFSREHRYMDRSTYARRVGESRYRYDNAYSRSFNMPSRSVRDLPIRASLARSDSARQATEARLNSGIAERETVRDLPQRASLTRSDSTRQAREARLNSGDSRQETSTCTSVQRDINRQISIQRNTRENDARPKEQPRDAVSRSPNSIERRSVPVVEFVPNSRRYGEELKDIPYHKHNMKLDALANVIQVILGVYLIGQILAHSSKKKSYGLYKMLPTLSAIKEKLE</sequence>
<feature type="compositionally biased region" description="Basic and acidic residues" evidence="1">
    <location>
        <begin position="376"/>
        <end position="423"/>
    </location>
</feature>
<protein>
    <recommendedName>
        <fullName evidence="4">Trichohyalin-like</fullName>
    </recommendedName>
</protein>
<feature type="region of interest" description="Disordered" evidence="1">
    <location>
        <begin position="376"/>
        <end position="444"/>
    </location>
</feature>
<reference evidence="2" key="1">
    <citation type="submission" date="2025-05" db="UniProtKB">
        <authorList>
            <consortium name="EnsemblMetazoa"/>
        </authorList>
    </citation>
    <scope>IDENTIFICATION</scope>
</reference>
<dbReference type="GeneID" id="126886820"/>
<proteinExistence type="predicted"/>
<dbReference type="EnsemblMetazoa" id="XM_050653889.1">
    <property type="protein sequence ID" value="XP_050509846.1"/>
    <property type="gene ID" value="LOC126886820"/>
</dbReference>
<evidence type="ECO:0000256" key="1">
    <source>
        <dbReference type="SAM" id="MobiDB-lite"/>
    </source>
</evidence>
<feature type="compositionally biased region" description="Basic and acidic residues" evidence="1">
    <location>
        <begin position="229"/>
        <end position="304"/>
    </location>
</feature>
<keyword evidence="3" id="KW-1185">Reference proteome</keyword>
<evidence type="ECO:0000313" key="2">
    <source>
        <dbReference type="EnsemblMetazoa" id="XP_050509846.1"/>
    </source>
</evidence>
<feature type="compositionally biased region" description="Basic and acidic residues" evidence="1">
    <location>
        <begin position="200"/>
        <end position="220"/>
    </location>
</feature>